<reference evidence="1 2" key="1">
    <citation type="submission" date="2024-03" db="EMBL/GenBank/DDBJ databases">
        <title>Adaptation during the transition from Ophiocordyceps entomopathogen to insect associate is accompanied by gene loss and intensified selection.</title>
        <authorList>
            <person name="Ward C.M."/>
            <person name="Onetto C.A."/>
            <person name="Borneman A.R."/>
        </authorList>
    </citation>
    <scope>NUCLEOTIDE SEQUENCE [LARGE SCALE GENOMIC DNA]</scope>
    <source>
        <strain evidence="1">AWRI1</strain>
        <tissue evidence="1">Single Adult Female</tissue>
    </source>
</reference>
<organism evidence="1 2">
    <name type="scientific">Parthenolecanium corni</name>
    <dbReference type="NCBI Taxonomy" id="536013"/>
    <lineage>
        <taxon>Eukaryota</taxon>
        <taxon>Metazoa</taxon>
        <taxon>Ecdysozoa</taxon>
        <taxon>Arthropoda</taxon>
        <taxon>Hexapoda</taxon>
        <taxon>Insecta</taxon>
        <taxon>Pterygota</taxon>
        <taxon>Neoptera</taxon>
        <taxon>Paraneoptera</taxon>
        <taxon>Hemiptera</taxon>
        <taxon>Sternorrhyncha</taxon>
        <taxon>Coccoidea</taxon>
        <taxon>Coccidae</taxon>
        <taxon>Parthenolecanium</taxon>
    </lineage>
</organism>
<evidence type="ECO:0000313" key="1">
    <source>
        <dbReference type="EMBL" id="KAK7574047.1"/>
    </source>
</evidence>
<sequence>MENGVMEVIEDPNDPANFSVRDLVNAVRNYDVPIPEELESEEEQFPSDDEGIEEEAGVISWRKKGNNWDAVSVNRGSLIPKDDPKVTKSRIYSGGLQNFNIRQEVIEDPNDPANYSVRDLVNAERNYDVPVPEELEVEDNQLSSEDEGIESDLEVIKNIMENLPEDPFQ</sequence>
<protein>
    <submittedName>
        <fullName evidence="1">Uncharacterized protein</fullName>
    </submittedName>
</protein>
<dbReference type="AlphaFoldDB" id="A0AAN9XY81"/>
<accession>A0AAN9XY81</accession>
<dbReference type="Proteomes" id="UP001367676">
    <property type="component" value="Unassembled WGS sequence"/>
</dbReference>
<keyword evidence="2" id="KW-1185">Reference proteome</keyword>
<name>A0AAN9XY81_9HEMI</name>
<evidence type="ECO:0000313" key="2">
    <source>
        <dbReference type="Proteomes" id="UP001367676"/>
    </source>
</evidence>
<gene>
    <name evidence="1" type="ORF">V9T40_011238</name>
</gene>
<dbReference type="EMBL" id="JBBCAQ010000037">
    <property type="protein sequence ID" value="KAK7574047.1"/>
    <property type="molecule type" value="Genomic_DNA"/>
</dbReference>
<proteinExistence type="predicted"/>
<comment type="caution">
    <text evidence="1">The sequence shown here is derived from an EMBL/GenBank/DDBJ whole genome shotgun (WGS) entry which is preliminary data.</text>
</comment>